<feature type="region of interest" description="Disordered" evidence="1">
    <location>
        <begin position="62"/>
        <end position="99"/>
    </location>
</feature>
<dbReference type="EMBL" id="VSRR010096228">
    <property type="protein sequence ID" value="MPC93819.1"/>
    <property type="molecule type" value="Genomic_DNA"/>
</dbReference>
<organism evidence="2 3">
    <name type="scientific">Portunus trituberculatus</name>
    <name type="common">Swimming crab</name>
    <name type="synonym">Neptunus trituberculatus</name>
    <dbReference type="NCBI Taxonomy" id="210409"/>
    <lineage>
        <taxon>Eukaryota</taxon>
        <taxon>Metazoa</taxon>
        <taxon>Ecdysozoa</taxon>
        <taxon>Arthropoda</taxon>
        <taxon>Crustacea</taxon>
        <taxon>Multicrustacea</taxon>
        <taxon>Malacostraca</taxon>
        <taxon>Eumalacostraca</taxon>
        <taxon>Eucarida</taxon>
        <taxon>Decapoda</taxon>
        <taxon>Pleocyemata</taxon>
        <taxon>Brachyura</taxon>
        <taxon>Eubrachyura</taxon>
        <taxon>Portunoidea</taxon>
        <taxon>Portunidae</taxon>
        <taxon>Portuninae</taxon>
        <taxon>Portunus</taxon>
    </lineage>
</organism>
<evidence type="ECO:0000256" key="1">
    <source>
        <dbReference type="SAM" id="MobiDB-lite"/>
    </source>
</evidence>
<accession>A0A5B7JG16</accession>
<evidence type="ECO:0000313" key="2">
    <source>
        <dbReference type="EMBL" id="MPC93819.1"/>
    </source>
</evidence>
<sequence length="99" mass="10535">MGGERMGVAALSGRRKVAHAVLPLLPELTALQRHLEVTLDHTRGGTGHPQPGSLRRILHRVRGGGSASDGEPQRTTSGVRGHQRAGLPCLHLPHTPRPS</sequence>
<evidence type="ECO:0000313" key="3">
    <source>
        <dbReference type="Proteomes" id="UP000324222"/>
    </source>
</evidence>
<proteinExistence type="predicted"/>
<name>A0A5B7JG16_PORTR</name>
<gene>
    <name evidence="2" type="ORF">E2C01_088964</name>
</gene>
<keyword evidence="3" id="KW-1185">Reference proteome</keyword>
<reference evidence="2 3" key="1">
    <citation type="submission" date="2019-05" db="EMBL/GenBank/DDBJ databases">
        <title>Another draft genome of Portunus trituberculatus and its Hox gene families provides insights of decapod evolution.</title>
        <authorList>
            <person name="Jeong J.-H."/>
            <person name="Song I."/>
            <person name="Kim S."/>
            <person name="Choi T."/>
            <person name="Kim D."/>
            <person name="Ryu S."/>
            <person name="Kim W."/>
        </authorList>
    </citation>
    <scope>NUCLEOTIDE SEQUENCE [LARGE SCALE GENOMIC DNA]</scope>
    <source>
        <tissue evidence="2">Muscle</tissue>
    </source>
</reference>
<comment type="caution">
    <text evidence="2">The sequence shown here is derived from an EMBL/GenBank/DDBJ whole genome shotgun (WGS) entry which is preliminary data.</text>
</comment>
<dbReference type="AlphaFoldDB" id="A0A5B7JG16"/>
<protein>
    <submittedName>
        <fullName evidence="2">Uncharacterized protein</fullName>
    </submittedName>
</protein>
<dbReference type="Proteomes" id="UP000324222">
    <property type="component" value="Unassembled WGS sequence"/>
</dbReference>